<reference evidence="3" key="1">
    <citation type="submission" date="2023-03" db="EMBL/GenBank/DDBJ databases">
        <title>Chromosome-scale reference genome and RAD-based genetic map of yellow starthistle (Centaurea solstitialis) reveal putative structural variation and QTLs associated with invader traits.</title>
        <authorList>
            <person name="Reatini B."/>
            <person name="Cang F.A."/>
            <person name="Jiang Q."/>
            <person name="Mckibben M.T.W."/>
            <person name="Barker M.S."/>
            <person name="Rieseberg L.H."/>
            <person name="Dlugosch K.M."/>
        </authorList>
    </citation>
    <scope>NUCLEOTIDE SEQUENCE</scope>
    <source>
        <strain evidence="3">CAN-66</strain>
        <tissue evidence="3">Leaf</tissue>
    </source>
</reference>
<dbReference type="PANTHER" id="PTHR47165:SF4">
    <property type="entry name" value="OS03G0429900 PROTEIN"/>
    <property type="match status" value="1"/>
</dbReference>
<evidence type="ECO:0000259" key="2">
    <source>
        <dbReference type="Pfam" id="PF02721"/>
    </source>
</evidence>
<comment type="caution">
    <text evidence="3">The sequence shown here is derived from an EMBL/GenBank/DDBJ whole genome shotgun (WGS) entry which is preliminary data.</text>
</comment>
<evidence type="ECO:0000256" key="1">
    <source>
        <dbReference type="SAM" id="Phobius"/>
    </source>
</evidence>
<keyword evidence="1" id="KW-0472">Membrane</keyword>
<keyword evidence="1" id="KW-0812">Transmembrane</keyword>
<sequence>METSNSHEVLMGDHRIAKVQGKRSVELSFEKKIDIVVFNYVLSVNILVFILKVIDYGVNRANLVYFSQFQVILEQRDYSQSHGSSGTSTEKDLRRYNINSTRFDYVIIQVGVVDFSTIDEKNITLIDNLDIQKDVFTVKIIIIRLWSQPLFKDPEQLYSIEMILMDEEGSKIHANVLQKWILKFKKLLHEGAVIFIKNPTIVRHVSNTS</sequence>
<name>A0AA38W1E8_9ASTR</name>
<evidence type="ECO:0000313" key="3">
    <source>
        <dbReference type="EMBL" id="KAJ9545422.1"/>
    </source>
</evidence>
<evidence type="ECO:0000313" key="4">
    <source>
        <dbReference type="Proteomes" id="UP001172457"/>
    </source>
</evidence>
<dbReference type="EMBL" id="JARYMX010000006">
    <property type="protein sequence ID" value="KAJ9545422.1"/>
    <property type="molecule type" value="Genomic_DNA"/>
</dbReference>
<dbReference type="SUPFAM" id="SSF50249">
    <property type="entry name" value="Nucleic acid-binding proteins"/>
    <property type="match status" value="1"/>
</dbReference>
<keyword evidence="4" id="KW-1185">Reference proteome</keyword>
<dbReference type="PANTHER" id="PTHR47165">
    <property type="entry name" value="OS03G0429900 PROTEIN"/>
    <property type="match status" value="1"/>
</dbReference>
<dbReference type="Gene3D" id="2.40.50.140">
    <property type="entry name" value="Nucleic acid-binding proteins"/>
    <property type="match status" value="1"/>
</dbReference>
<feature type="transmembrane region" description="Helical" evidence="1">
    <location>
        <begin position="35"/>
        <end position="54"/>
    </location>
</feature>
<gene>
    <name evidence="3" type="ORF">OSB04_025129</name>
</gene>
<protein>
    <recommendedName>
        <fullName evidence="2">Replication protein A 70 kDa DNA-binding subunit B/D first OB fold domain-containing protein</fullName>
    </recommendedName>
</protein>
<dbReference type="InterPro" id="IPR012340">
    <property type="entry name" value="NA-bd_OB-fold"/>
</dbReference>
<feature type="domain" description="Replication protein A 70 kDa DNA-binding subunit B/D first OB fold" evidence="2">
    <location>
        <begin position="125"/>
        <end position="204"/>
    </location>
</feature>
<organism evidence="3 4">
    <name type="scientific">Centaurea solstitialis</name>
    <name type="common">yellow star-thistle</name>
    <dbReference type="NCBI Taxonomy" id="347529"/>
    <lineage>
        <taxon>Eukaryota</taxon>
        <taxon>Viridiplantae</taxon>
        <taxon>Streptophyta</taxon>
        <taxon>Embryophyta</taxon>
        <taxon>Tracheophyta</taxon>
        <taxon>Spermatophyta</taxon>
        <taxon>Magnoliopsida</taxon>
        <taxon>eudicotyledons</taxon>
        <taxon>Gunneridae</taxon>
        <taxon>Pentapetalae</taxon>
        <taxon>asterids</taxon>
        <taxon>campanulids</taxon>
        <taxon>Asterales</taxon>
        <taxon>Asteraceae</taxon>
        <taxon>Carduoideae</taxon>
        <taxon>Cardueae</taxon>
        <taxon>Centaureinae</taxon>
        <taxon>Centaurea</taxon>
    </lineage>
</organism>
<accession>A0AA38W1E8</accession>
<dbReference type="AlphaFoldDB" id="A0AA38W1E8"/>
<dbReference type="Pfam" id="PF02721">
    <property type="entry name" value="DUF223"/>
    <property type="match status" value="1"/>
</dbReference>
<keyword evidence="1" id="KW-1133">Transmembrane helix</keyword>
<dbReference type="InterPro" id="IPR003871">
    <property type="entry name" value="RFA1B/D_OB_1st"/>
</dbReference>
<dbReference type="Proteomes" id="UP001172457">
    <property type="component" value="Chromosome 6"/>
</dbReference>
<proteinExistence type="predicted"/>